<comment type="caution">
    <text evidence="2">The sequence shown here is derived from an EMBL/GenBank/DDBJ whole genome shotgun (WGS) entry which is preliminary data.</text>
</comment>
<protein>
    <submittedName>
        <fullName evidence="2">CO/xanthine dehydrogenase Mo-binding subunit</fullName>
    </submittedName>
</protein>
<evidence type="ECO:0000259" key="1">
    <source>
        <dbReference type="SMART" id="SM01008"/>
    </source>
</evidence>
<dbReference type="EMBL" id="JACHHZ010000005">
    <property type="protein sequence ID" value="MBB6095237.1"/>
    <property type="molecule type" value="Genomic_DNA"/>
</dbReference>
<evidence type="ECO:0000313" key="2">
    <source>
        <dbReference type="EMBL" id="MBB6095237.1"/>
    </source>
</evidence>
<dbReference type="PANTHER" id="PTHR47495">
    <property type="entry name" value="ALDEHYDE DEHYDROGENASE"/>
    <property type="match status" value="1"/>
</dbReference>
<dbReference type="Proteomes" id="UP000588068">
    <property type="component" value="Unassembled WGS sequence"/>
</dbReference>
<dbReference type="Pfam" id="PF02738">
    <property type="entry name" value="MoCoBD_1"/>
    <property type="match status" value="1"/>
</dbReference>
<dbReference type="InterPro" id="IPR006311">
    <property type="entry name" value="TAT_signal"/>
</dbReference>
<dbReference type="Pfam" id="PF20256">
    <property type="entry name" value="MoCoBD_2"/>
    <property type="match status" value="2"/>
</dbReference>
<dbReference type="PIRSF" id="PIRSF036389">
    <property type="entry name" value="IOR_B"/>
    <property type="match status" value="1"/>
</dbReference>
<dbReference type="SUPFAM" id="SSF56003">
    <property type="entry name" value="Molybdenum cofactor-binding domain"/>
    <property type="match status" value="2"/>
</dbReference>
<evidence type="ECO:0000313" key="3">
    <source>
        <dbReference type="Proteomes" id="UP000588068"/>
    </source>
</evidence>
<name>A0A841HPX2_9GAMM</name>
<reference evidence="2 3" key="1">
    <citation type="submission" date="2020-08" db="EMBL/GenBank/DDBJ databases">
        <title>Genomic Encyclopedia of Type Strains, Phase IV (KMG-IV): sequencing the most valuable type-strain genomes for metagenomic binning, comparative biology and taxonomic classification.</title>
        <authorList>
            <person name="Goeker M."/>
        </authorList>
    </citation>
    <scope>NUCLEOTIDE SEQUENCE [LARGE SCALE GENOMIC DNA]</scope>
    <source>
        <strain evidence="2 3">DSM 26723</strain>
    </source>
</reference>
<organism evidence="2 3">
    <name type="scientific">Povalibacter uvarum</name>
    <dbReference type="NCBI Taxonomy" id="732238"/>
    <lineage>
        <taxon>Bacteria</taxon>
        <taxon>Pseudomonadati</taxon>
        <taxon>Pseudomonadota</taxon>
        <taxon>Gammaproteobacteria</taxon>
        <taxon>Steroidobacterales</taxon>
        <taxon>Steroidobacteraceae</taxon>
        <taxon>Povalibacter</taxon>
    </lineage>
</organism>
<dbReference type="InterPro" id="IPR037165">
    <property type="entry name" value="AldOxase/xan_DH_Mopterin-bd_sf"/>
</dbReference>
<dbReference type="InterPro" id="IPR000674">
    <property type="entry name" value="Ald_Oxase/Xan_DH_a/b"/>
</dbReference>
<dbReference type="SMART" id="SM01008">
    <property type="entry name" value="Ald_Xan_dh_C"/>
    <property type="match status" value="1"/>
</dbReference>
<dbReference type="InterPro" id="IPR052516">
    <property type="entry name" value="N-heterocyclic_Hydroxylase"/>
</dbReference>
<proteinExistence type="predicted"/>
<keyword evidence="3" id="KW-1185">Reference proteome</keyword>
<dbReference type="RefSeq" id="WP_184334633.1">
    <property type="nucleotide sequence ID" value="NZ_JACHHZ010000005.1"/>
</dbReference>
<dbReference type="InterPro" id="IPR012368">
    <property type="entry name" value="OxRdtase_Mopterin-bd_su_IorB"/>
</dbReference>
<dbReference type="Gene3D" id="3.90.1170.50">
    <property type="entry name" value="Aldehyde oxidase/xanthine dehydrogenase, a/b hammerhead"/>
    <property type="match status" value="1"/>
</dbReference>
<gene>
    <name evidence="2" type="ORF">HNQ60_004127</name>
</gene>
<dbReference type="Gene3D" id="3.30.365.10">
    <property type="entry name" value="Aldehyde oxidase/xanthine dehydrogenase, molybdopterin binding domain"/>
    <property type="match status" value="4"/>
</dbReference>
<dbReference type="AlphaFoldDB" id="A0A841HPX2"/>
<sequence length="720" mass="79008">MTQVPLTRRQFAQILLVGGIGLAFVGCKAAPQRVLAPQWWVELHGNGRILMLTSRVEMGQGAHTGLRTLLAEELDVDPRRIEIVQVPSDPRFGMILTGGSYTVAGWQDRMRRAGATARSMLLQAAATRWTVPITELSTFDAEITHRPTGRKIAYNELVDEAAALTPPAAEAVSLKTPETWRYIGRPGRVAHHEEIIAGRAAYGIDKRLPGLCFAVLVRAPVLGAKLARFDDSAALRTPGFIATVAQPGNAWPSTDHVRDAVAVVAEDSWSAQRAREALRVEWTQPSTVTPSPLEALARLCNEPGIVSLERGQIDGGRTIAAEYRQPFLAHVPMEPPNATAHIVDDRIEVWCGNQRQTRLKDAIVRELGFAPEKVVVHSCLIGGSFGRRLEIDYGLEAARLAKSLRRPVQVLWTREDDVQFGLYRSASVHRLRARIDASRRLVSFEHRCAAESVLRQQEPSQIDAAGADWTIATPLVSLLYDVPNIRIEHRAAKPMTPCAWWRGTYWNNVTTAVECFMDEAAQQCGHDPLEFRLRHLHAQPQSFVVNAETRVTFDPKRMRQVLTSLADRAGWRRPPDKDVVRGLACGIYDSPECHAAVITEMTLRDGTPTLLKATVAVDVGTVINPGIVEAQAISGFVMGASAALHERVSLQGGAVEQRSFADYRLLRMNECPSVEVVLVPSDSGICGIGEIVTPAAMAAVSNAASRLLGRRIRTWPILGA</sequence>
<dbReference type="PANTHER" id="PTHR47495:SF3">
    <property type="entry name" value="BLR6219 PROTEIN"/>
    <property type="match status" value="1"/>
</dbReference>
<dbReference type="PROSITE" id="PS51318">
    <property type="entry name" value="TAT"/>
    <property type="match status" value="1"/>
</dbReference>
<dbReference type="InterPro" id="IPR046867">
    <property type="entry name" value="AldOxase/xan_DH_MoCoBD2"/>
</dbReference>
<feature type="domain" description="Aldehyde oxidase/xanthine dehydrogenase a/b hammerhead" evidence="1">
    <location>
        <begin position="197"/>
        <end position="286"/>
    </location>
</feature>
<accession>A0A841HPX2</accession>
<dbReference type="GO" id="GO:0016491">
    <property type="term" value="F:oxidoreductase activity"/>
    <property type="evidence" value="ECO:0007669"/>
    <property type="project" value="InterPro"/>
</dbReference>
<dbReference type="InterPro" id="IPR008274">
    <property type="entry name" value="AldOxase/xan_DH_MoCoBD1"/>
</dbReference>